<dbReference type="Gene3D" id="3.30.70.890">
    <property type="entry name" value="GHMP kinase, C-terminal domain"/>
    <property type="match status" value="1"/>
</dbReference>
<dbReference type="Pfam" id="PF00288">
    <property type="entry name" value="GHMP_kinases_N"/>
    <property type="match status" value="1"/>
</dbReference>
<dbReference type="FunFam" id="3.30.70.890:FF:000001">
    <property type="entry name" value="Galactokinase"/>
    <property type="match status" value="1"/>
</dbReference>
<evidence type="ECO:0000256" key="9">
    <source>
        <dbReference type="ARBA" id="ARBA00023144"/>
    </source>
</evidence>
<dbReference type="Pfam" id="PF10509">
    <property type="entry name" value="GalKase_gal_bdg"/>
    <property type="match status" value="1"/>
</dbReference>
<dbReference type="KEGG" id="osu:NT6N_25460"/>
<evidence type="ECO:0000256" key="2">
    <source>
        <dbReference type="ARBA" id="ARBA00022490"/>
    </source>
</evidence>
<dbReference type="NCBIfam" id="TIGR00131">
    <property type="entry name" value="gal_kin"/>
    <property type="match status" value="1"/>
</dbReference>
<sequence>MIEHDDNSYEKLKKTLVEKFEDHFGTRPFFLVAAPARVNLIGEHIDYCDGFVLPLAINRHVMIAATPNGSERANLLSLMLPNQPATVMLDEPPKVSQPSWANVIRGVFDGFRNKDFWPLPGFDAVIHSNVPLGAGLSSSAALEVAAATMVESLLGIEINPKNKALLCQTAEHKFAGVPCGIMDQFASVFGKKDHMILIDCRSEEAQAIPFADDSVEIIIADTRVKHALSDGSYANRRKHTEIALSILGKDSWRDVTMEDLLSAEPNMNEQVFRRARHVVTEIDRTQRAAMALARGKTETVGQLMADSHKSLRDDFEVSCKELDIMVEAAWDIGEAGGVLGSRMTGGGFGGSTVTLARKDNAEEIMQKMAATYQAQTGIEPSIFATTAVDGAHSLGL</sequence>
<keyword evidence="9" id="KW-0299">Galactose metabolism</keyword>
<evidence type="ECO:0000256" key="10">
    <source>
        <dbReference type="ARBA" id="ARBA00023277"/>
    </source>
</evidence>
<dbReference type="InterPro" id="IPR019539">
    <property type="entry name" value="GalKase_N"/>
</dbReference>
<feature type="domain" description="GHMP kinase N-terminal" evidence="12">
    <location>
        <begin position="103"/>
        <end position="191"/>
    </location>
</feature>
<dbReference type="SUPFAM" id="SSF54211">
    <property type="entry name" value="Ribosomal protein S5 domain 2-like"/>
    <property type="match status" value="1"/>
</dbReference>
<keyword evidence="7" id="KW-0067">ATP-binding</keyword>
<accession>A0AAT9FND5</accession>
<evidence type="ECO:0000256" key="8">
    <source>
        <dbReference type="ARBA" id="ARBA00022842"/>
    </source>
</evidence>
<keyword evidence="2" id="KW-0963">Cytoplasm</keyword>
<feature type="domain" description="Galactokinase N-terminal" evidence="14">
    <location>
        <begin position="18"/>
        <end position="67"/>
    </location>
</feature>
<dbReference type="InterPro" id="IPR000705">
    <property type="entry name" value="Galactokinase"/>
</dbReference>
<dbReference type="InterPro" id="IPR006204">
    <property type="entry name" value="GHMP_kinase_N_dom"/>
</dbReference>
<keyword evidence="8" id="KW-0460">Magnesium</keyword>
<dbReference type="GO" id="GO:0005524">
    <property type="term" value="F:ATP binding"/>
    <property type="evidence" value="ECO:0007669"/>
    <property type="project" value="UniProtKB-UniRule"/>
</dbReference>
<evidence type="ECO:0000259" key="12">
    <source>
        <dbReference type="Pfam" id="PF00288"/>
    </source>
</evidence>
<dbReference type="PIRSF" id="PIRSF000530">
    <property type="entry name" value="Galactokinase"/>
    <property type="match status" value="1"/>
</dbReference>
<dbReference type="EMBL" id="AP026866">
    <property type="protein sequence ID" value="BDS07506.1"/>
    <property type="molecule type" value="Genomic_DNA"/>
</dbReference>
<evidence type="ECO:0000256" key="1">
    <source>
        <dbReference type="ARBA" id="ARBA00006566"/>
    </source>
</evidence>
<reference evidence="15" key="1">
    <citation type="submission" date="2024-07" db="EMBL/GenBank/DDBJ databases">
        <title>Complete genome sequence of Verrucomicrobiaceae bacterium NT6N.</title>
        <authorList>
            <person name="Huang C."/>
            <person name="Takami H."/>
            <person name="Hamasaki K."/>
        </authorList>
    </citation>
    <scope>NUCLEOTIDE SEQUENCE</scope>
    <source>
        <strain evidence="15">NT6N</strain>
    </source>
</reference>
<dbReference type="InterPro" id="IPR006203">
    <property type="entry name" value="GHMP_knse_ATP-bd_CS"/>
</dbReference>
<evidence type="ECO:0000313" key="15">
    <source>
        <dbReference type="EMBL" id="BDS07506.1"/>
    </source>
</evidence>
<dbReference type="InterPro" id="IPR006206">
    <property type="entry name" value="Mevalonate/galactokinase"/>
</dbReference>
<dbReference type="InterPro" id="IPR014721">
    <property type="entry name" value="Ribsml_uS5_D2-typ_fold_subgr"/>
</dbReference>
<dbReference type="GO" id="GO:0046872">
    <property type="term" value="F:metal ion binding"/>
    <property type="evidence" value="ECO:0007669"/>
    <property type="project" value="UniProtKB-KW"/>
</dbReference>
<comment type="similarity">
    <text evidence="1">Belongs to the GHMP kinase family. GalK subfamily.</text>
</comment>
<dbReference type="Gene3D" id="3.30.230.10">
    <property type="match status" value="1"/>
</dbReference>
<feature type="domain" description="GHMP kinase C-terminal" evidence="13">
    <location>
        <begin position="291"/>
        <end position="372"/>
    </location>
</feature>
<gene>
    <name evidence="15" type="primary">galK</name>
    <name evidence="15" type="ORF">NT6N_25460</name>
</gene>
<evidence type="ECO:0000256" key="5">
    <source>
        <dbReference type="ARBA" id="ARBA00022741"/>
    </source>
</evidence>
<evidence type="ECO:0000256" key="7">
    <source>
        <dbReference type="ARBA" id="ARBA00022840"/>
    </source>
</evidence>
<dbReference type="PANTHER" id="PTHR10457:SF7">
    <property type="entry name" value="GALACTOKINASE-RELATED"/>
    <property type="match status" value="1"/>
</dbReference>
<keyword evidence="4" id="KW-0479">Metal-binding</keyword>
<proteinExistence type="inferred from homology"/>
<dbReference type="EC" id="2.7.1.6" evidence="11"/>
<organism evidence="15">
    <name type="scientific">Oceaniferula spumae</name>
    <dbReference type="NCBI Taxonomy" id="2979115"/>
    <lineage>
        <taxon>Bacteria</taxon>
        <taxon>Pseudomonadati</taxon>
        <taxon>Verrucomicrobiota</taxon>
        <taxon>Verrucomicrobiia</taxon>
        <taxon>Verrucomicrobiales</taxon>
        <taxon>Verrucomicrobiaceae</taxon>
        <taxon>Oceaniferula</taxon>
    </lineage>
</organism>
<evidence type="ECO:0000259" key="13">
    <source>
        <dbReference type="Pfam" id="PF08544"/>
    </source>
</evidence>
<dbReference type="InterPro" id="IPR020568">
    <property type="entry name" value="Ribosomal_Su5_D2-typ_SF"/>
</dbReference>
<dbReference type="Pfam" id="PF08544">
    <property type="entry name" value="GHMP_kinases_C"/>
    <property type="match status" value="1"/>
</dbReference>
<name>A0AAT9FND5_9BACT</name>
<evidence type="ECO:0000256" key="6">
    <source>
        <dbReference type="ARBA" id="ARBA00022777"/>
    </source>
</evidence>
<dbReference type="PRINTS" id="PR00959">
    <property type="entry name" value="MEVGALKINASE"/>
</dbReference>
<dbReference type="PROSITE" id="PS00627">
    <property type="entry name" value="GHMP_KINASES_ATP"/>
    <property type="match status" value="1"/>
</dbReference>
<evidence type="ECO:0000256" key="3">
    <source>
        <dbReference type="ARBA" id="ARBA00022679"/>
    </source>
</evidence>
<keyword evidence="6" id="KW-0418">Kinase</keyword>
<keyword evidence="10" id="KW-0119">Carbohydrate metabolism</keyword>
<evidence type="ECO:0000256" key="4">
    <source>
        <dbReference type="ARBA" id="ARBA00022723"/>
    </source>
</evidence>
<protein>
    <recommendedName>
        <fullName evidence="11">Galactokinase</fullName>
        <ecNumber evidence="11">2.7.1.6</ecNumber>
    </recommendedName>
</protein>
<keyword evidence="3" id="KW-0808">Transferase</keyword>
<dbReference type="PANTHER" id="PTHR10457">
    <property type="entry name" value="MEVALONATE KINASE/GALACTOKINASE"/>
    <property type="match status" value="1"/>
</dbReference>
<dbReference type="SUPFAM" id="SSF55060">
    <property type="entry name" value="GHMP Kinase, C-terminal domain"/>
    <property type="match status" value="1"/>
</dbReference>
<keyword evidence="5" id="KW-0547">Nucleotide-binding</keyword>
<dbReference type="FunFam" id="3.30.230.10:FF:000017">
    <property type="entry name" value="Galactokinase"/>
    <property type="match status" value="1"/>
</dbReference>
<dbReference type="GO" id="GO:0005829">
    <property type="term" value="C:cytosol"/>
    <property type="evidence" value="ECO:0007669"/>
    <property type="project" value="TreeGrafter"/>
</dbReference>
<dbReference type="GO" id="GO:0004335">
    <property type="term" value="F:galactokinase activity"/>
    <property type="evidence" value="ECO:0007669"/>
    <property type="project" value="UniProtKB-UniRule"/>
</dbReference>
<dbReference type="AlphaFoldDB" id="A0AAT9FND5"/>
<dbReference type="PRINTS" id="PR00473">
    <property type="entry name" value="GALCTOKINASE"/>
</dbReference>
<evidence type="ECO:0000259" key="14">
    <source>
        <dbReference type="Pfam" id="PF10509"/>
    </source>
</evidence>
<dbReference type="InterPro" id="IPR036554">
    <property type="entry name" value="GHMP_kinase_C_sf"/>
</dbReference>
<evidence type="ECO:0000256" key="11">
    <source>
        <dbReference type="NCBIfam" id="TIGR00131"/>
    </source>
</evidence>
<dbReference type="GO" id="GO:0006012">
    <property type="term" value="P:galactose metabolic process"/>
    <property type="evidence" value="ECO:0007669"/>
    <property type="project" value="UniProtKB-UniRule"/>
</dbReference>
<dbReference type="InterPro" id="IPR013750">
    <property type="entry name" value="GHMP_kinase_C_dom"/>
</dbReference>